<keyword evidence="2" id="KW-1185">Reference proteome</keyword>
<dbReference type="OrthoDB" id="2107370at2759"/>
<evidence type="ECO:0000313" key="2">
    <source>
        <dbReference type="Proteomes" id="UP000298663"/>
    </source>
</evidence>
<accession>A0A4U5MF05</accession>
<proteinExistence type="predicted"/>
<sequence>MKLHSPLASSASAPTFSSAIFRRPEDRRSAVSDCFFAMRADYKLADNVLRILQKTASDNGVAGAAFASYPGGEFRNLKIAFDGRNAEIMGELDVAGQIVR</sequence>
<organism evidence="1 2">
    <name type="scientific">Steinernema carpocapsae</name>
    <name type="common">Entomopathogenic nematode</name>
    <dbReference type="NCBI Taxonomy" id="34508"/>
    <lineage>
        <taxon>Eukaryota</taxon>
        <taxon>Metazoa</taxon>
        <taxon>Ecdysozoa</taxon>
        <taxon>Nematoda</taxon>
        <taxon>Chromadorea</taxon>
        <taxon>Rhabditida</taxon>
        <taxon>Tylenchina</taxon>
        <taxon>Panagrolaimomorpha</taxon>
        <taxon>Strongyloidoidea</taxon>
        <taxon>Steinernematidae</taxon>
        <taxon>Steinernema</taxon>
    </lineage>
</organism>
<dbReference type="EMBL" id="AZBU02000008">
    <property type="protein sequence ID" value="TKR67786.1"/>
    <property type="molecule type" value="Genomic_DNA"/>
</dbReference>
<reference evidence="1 2" key="2">
    <citation type="journal article" date="2019" name="G3 (Bethesda)">
        <title>Hybrid Assembly of the Genome of the Entomopathogenic Nematode Steinernema carpocapsae Identifies the X-Chromosome.</title>
        <authorList>
            <person name="Serra L."/>
            <person name="Macchietto M."/>
            <person name="Macias-Munoz A."/>
            <person name="McGill C.J."/>
            <person name="Rodriguez I.M."/>
            <person name="Rodriguez B."/>
            <person name="Murad R."/>
            <person name="Mortazavi A."/>
        </authorList>
    </citation>
    <scope>NUCLEOTIDE SEQUENCE [LARGE SCALE GENOMIC DNA]</scope>
    <source>
        <strain evidence="1 2">ALL</strain>
    </source>
</reference>
<name>A0A4U5MF05_STECR</name>
<dbReference type="Proteomes" id="UP000298663">
    <property type="component" value="Unassembled WGS sequence"/>
</dbReference>
<dbReference type="AlphaFoldDB" id="A0A4U5MF05"/>
<reference evidence="1 2" key="1">
    <citation type="journal article" date="2015" name="Genome Biol.">
        <title>Comparative genomics of Steinernema reveals deeply conserved gene regulatory networks.</title>
        <authorList>
            <person name="Dillman A.R."/>
            <person name="Macchietto M."/>
            <person name="Porter C.F."/>
            <person name="Rogers A."/>
            <person name="Williams B."/>
            <person name="Antoshechkin I."/>
            <person name="Lee M.M."/>
            <person name="Goodwin Z."/>
            <person name="Lu X."/>
            <person name="Lewis E.E."/>
            <person name="Goodrich-Blair H."/>
            <person name="Stock S.P."/>
            <person name="Adams B.J."/>
            <person name="Sternberg P.W."/>
            <person name="Mortazavi A."/>
        </authorList>
    </citation>
    <scope>NUCLEOTIDE SEQUENCE [LARGE SCALE GENOMIC DNA]</scope>
    <source>
        <strain evidence="1 2">ALL</strain>
    </source>
</reference>
<gene>
    <name evidence="1" type="ORF">L596_023881</name>
</gene>
<protein>
    <submittedName>
        <fullName evidence="1">Uncharacterized protein</fullName>
    </submittedName>
</protein>
<comment type="caution">
    <text evidence="1">The sequence shown here is derived from an EMBL/GenBank/DDBJ whole genome shotgun (WGS) entry which is preliminary data.</text>
</comment>
<evidence type="ECO:0000313" key="1">
    <source>
        <dbReference type="EMBL" id="TKR67786.1"/>
    </source>
</evidence>